<protein>
    <submittedName>
        <fullName evidence="4">Uncharacterized protein</fullName>
    </submittedName>
</protein>
<dbReference type="AlphaFoldDB" id="A0A6A6L1J3"/>
<evidence type="ECO:0000313" key="5">
    <source>
        <dbReference type="Proteomes" id="UP000467840"/>
    </source>
</evidence>
<comment type="similarity">
    <text evidence="1">Belongs to the plant acyltransferase family.</text>
</comment>
<gene>
    <name evidence="4" type="ORF">GH714_032314</name>
</gene>
<keyword evidence="3" id="KW-0012">Acyltransferase</keyword>
<sequence>MSMILEDPDINELEKLLPYASAVASFLTSWDAIACGGSDDIKGEIFDCTSLFPPQDILNFSLLNFFKEDLLSKIMMKRFLFDSSKLAALREEIGNRPCLDRPTRFETVAALIWVDLRKRMIPKLPKLSIGNINQAAMANCSKNEEKMLDYNGLAGKLHESIGKINNEYVRKVHASGAYFQFLRKRSEELGKNPNLMKVFGFSSWCRFSFYEVDFGWGKPTWVGTALRLYKVAIFIDTTDGQGIEAWVSLPKEDTVKFEQNPGICAYSSFKPST</sequence>
<dbReference type="Pfam" id="PF02458">
    <property type="entry name" value="Transferase"/>
    <property type="match status" value="1"/>
</dbReference>
<evidence type="ECO:0000256" key="2">
    <source>
        <dbReference type="ARBA" id="ARBA00022679"/>
    </source>
</evidence>
<accession>A0A6A6L1J3</accession>
<evidence type="ECO:0000256" key="3">
    <source>
        <dbReference type="ARBA" id="ARBA00023315"/>
    </source>
</evidence>
<organism evidence="4 5">
    <name type="scientific">Hevea brasiliensis</name>
    <name type="common">Para rubber tree</name>
    <name type="synonym">Siphonia brasiliensis</name>
    <dbReference type="NCBI Taxonomy" id="3981"/>
    <lineage>
        <taxon>Eukaryota</taxon>
        <taxon>Viridiplantae</taxon>
        <taxon>Streptophyta</taxon>
        <taxon>Embryophyta</taxon>
        <taxon>Tracheophyta</taxon>
        <taxon>Spermatophyta</taxon>
        <taxon>Magnoliopsida</taxon>
        <taxon>eudicotyledons</taxon>
        <taxon>Gunneridae</taxon>
        <taxon>Pentapetalae</taxon>
        <taxon>rosids</taxon>
        <taxon>fabids</taxon>
        <taxon>Malpighiales</taxon>
        <taxon>Euphorbiaceae</taxon>
        <taxon>Crotonoideae</taxon>
        <taxon>Micrandreae</taxon>
        <taxon>Hevea</taxon>
    </lineage>
</organism>
<keyword evidence="2" id="KW-0808">Transferase</keyword>
<evidence type="ECO:0000313" key="4">
    <source>
        <dbReference type="EMBL" id="KAF2295252.1"/>
    </source>
</evidence>
<dbReference type="GO" id="GO:0016746">
    <property type="term" value="F:acyltransferase activity"/>
    <property type="evidence" value="ECO:0007669"/>
    <property type="project" value="UniProtKB-KW"/>
</dbReference>
<reference evidence="4 5" key="1">
    <citation type="journal article" date="2020" name="Mol. Plant">
        <title>The Chromosome-Based Rubber Tree Genome Provides New Insights into Spurge Genome Evolution and Rubber Biosynthesis.</title>
        <authorList>
            <person name="Liu J."/>
            <person name="Shi C."/>
            <person name="Shi C.C."/>
            <person name="Li W."/>
            <person name="Zhang Q.J."/>
            <person name="Zhang Y."/>
            <person name="Li K."/>
            <person name="Lu H.F."/>
            <person name="Shi C."/>
            <person name="Zhu S.T."/>
            <person name="Xiao Z.Y."/>
            <person name="Nan H."/>
            <person name="Yue Y."/>
            <person name="Zhu X.G."/>
            <person name="Wu Y."/>
            <person name="Hong X.N."/>
            <person name="Fan G.Y."/>
            <person name="Tong Y."/>
            <person name="Zhang D."/>
            <person name="Mao C.L."/>
            <person name="Liu Y.L."/>
            <person name="Hao S.J."/>
            <person name="Liu W.Q."/>
            <person name="Lv M.Q."/>
            <person name="Zhang H.B."/>
            <person name="Liu Y."/>
            <person name="Hu-Tang G.R."/>
            <person name="Wang J.P."/>
            <person name="Wang J.H."/>
            <person name="Sun Y.H."/>
            <person name="Ni S.B."/>
            <person name="Chen W.B."/>
            <person name="Zhang X.C."/>
            <person name="Jiao Y.N."/>
            <person name="Eichler E.E."/>
            <person name="Li G.H."/>
            <person name="Liu X."/>
            <person name="Gao L.Z."/>
        </authorList>
    </citation>
    <scope>NUCLEOTIDE SEQUENCE [LARGE SCALE GENOMIC DNA]</scope>
    <source>
        <strain evidence="5">cv. GT1</strain>
        <tissue evidence="4">Leaf</tissue>
    </source>
</reference>
<dbReference type="PANTHER" id="PTHR31623">
    <property type="entry name" value="F21J9.9"/>
    <property type="match status" value="1"/>
</dbReference>
<comment type="caution">
    <text evidence="4">The sequence shown here is derived from an EMBL/GenBank/DDBJ whole genome shotgun (WGS) entry which is preliminary data.</text>
</comment>
<dbReference type="PANTHER" id="PTHR31623:SF28">
    <property type="entry name" value="BAHD ACYLTRANSFERASE"/>
    <property type="match status" value="1"/>
</dbReference>
<keyword evidence="5" id="KW-1185">Reference proteome</keyword>
<dbReference type="EMBL" id="JAAGAX010000013">
    <property type="protein sequence ID" value="KAF2295252.1"/>
    <property type="molecule type" value="Genomic_DNA"/>
</dbReference>
<proteinExistence type="inferred from homology"/>
<name>A0A6A6L1J3_HEVBR</name>
<evidence type="ECO:0000256" key="1">
    <source>
        <dbReference type="ARBA" id="ARBA00009861"/>
    </source>
</evidence>
<dbReference type="Gene3D" id="3.30.559.10">
    <property type="entry name" value="Chloramphenicol acetyltransferase-like domain"/>
    <property type="match status" value="1"/>
</dbReference>
<dbReference type="InterPro" id="IPR023213">
    <property type="entry name" value="CAT-like_dom_sf"/>
</dbReference>
<dbReference type="Proteomes" id="UP000467840">
    <property type="component" value="Chromosome 7"/>
</dbReference>